<dbReference type="EMBL" id="MN988486">
    <property type="protein sequence ID" value="QIG67936.1"/>
    <property type="molecule type" value="Genomic_DNA"/>
</dbReference>
<gene>
    <name evidence="1" type="ORF">EVB55_001</name>
</gene>
<proteinExistence type="predicted"/>
<protein>
    <submittedName>
        <fullName evidence="1">Uncharacterized protein</fullName>
    </submittedName>
</protein>
<keyword evidence="2" id="KW-1185">Reference proteome</keyword>
<organism evidence="1 2">
    <name type="scientific">Rhizobium phage RHph_Y68</name>
    <dbReference type="NCBI Taxonomy" id="2509787"/>
    <lineage>
        <taxon>Viruses</taxon>
        <taxon>Duplodnaviria</taxon>
        <taxon>Heunggongvirae</taxon>
        <taxon>Uroviricota</taxon>
        <taxon>Caudoviricetes</taxon>
        <taxon>Pootjesviridae</taxon>
        <taxon>Staniewskivirinae</taxon>
        <taxon>Trinifflemingvirus</taxon>
        <taxon>Trinifflemingvirus Y68</taxon>
    </lineage>
</organism>
<accession>A0A7S5R2W8</accession>
<reference evidence="1" key="1">
    <citation type="submission" date="2020-01" db="EMBL/GenBank/DDBJ databases">
        <title>Patterns of diversity and host range of bacteriophage communities associated with bean-nodulatin bacteria.</title>
        <authorList>
            <person name="Vann Cauwenberghe J."/>
            <person name="Santamaria R.I."/>
            <person name="Bustos P."/>
            <person name="Juarez S."/>
            <person name="Gonzalez V."/>
        </authorList>
    </citation>
    <scope>NUCLEOTIDE SEQUENCE</scope>
</reference>
<evidence type="ECO:0000313" key="2">
    <source>
        <dbReference type="Proteomes" id="UP000605518"/>
    </source>
</evidence>
<dbReference type="Proteomes" id="UP000605518">
    <property type="component" value="Segment"/>
</dbReference>
<evidence type="ECO:0000313" key="1">
    <source>
        <dbReference type="EMBL" id="QIG67936.1"/>
    </source>
</evidence>
<sequence length="170" mass="19753">MSSLAMTDFRTGKREFEDYIISWVIGGRIKVENLKTKLVSFYDYSARVLQSVIDLCENKSSEDDRLILYFSFSAMELLGTDYVEILQDETAFFFIPHKKEAPGIRKLSSKEEGKSARQIHLNAKKYYLKPSSRYILQDDGELVFFEDITPENFGKHYEEPIINVYSCKGK</sequence>
<name>A0A7S5R2W8_9CAUD</name>